<comment type="caution">
    <text evidence="3">The sequence shown here is derived from an EMBL/GenBank/DDBJ whole genome shotgun (WGS) entry which is preliminary data.</text>
</comment>
<proteinExistence type="inferred from homology"/>
<feature type="domain" description="NAD-dependent epimerase/dehydratase" evidence="2">
    <location>
        <begin position="3"/>
        <end position="86"/>
    </location>
</feature>
<dbReference type="Pfam" id="PF01370">
    <property type="entry name" value="Epimerase"/>
    <property type="match status" value="1"/>
</dbReference>
<accession>A0A0F9BHV5</accession>
<dbReference type="EMBL" id="LAZR01049200">
    <property type="protein sequence ID" value="KKK90199.1"/>
    <property type="molecule type" value="Genomic_DNA"/>
</dbReference>
<dbReference type="InterPro" id="IPR036291">
    <property type="entry name" value="NAD(P)-bd_dom_sf"/>
</dbReference>
<feature type="non-terminal residue" evidence="3">
    <location>
        <position position="94"/>
    </location>
</feature>
<reference evidence="3" key="1">
    <citation type="journal article" date="2015" name="Nature">
        <title>Complex archaea that bridge the gap between prokaryotes and eukaryotes.</title>
        <authorList>
            <person name="Spang A."/>
            <person name="Saw J.H."/>
            <person name="Jorgensen S.L."/>
            <person name="Zaremba-Niedzwiedzka K."/>
            <person name="Martijn J."/>
            <person name="Lind A.E."/>
            <person name="van Eijk R."/>
            <person name="Schleper C."/>
            <person name="Guy L."/>
            <person name="Ettema T.J."/>
        </authorList>
    </citation>
    <scope>NUCLEOTIDE SEQUENCE</scope>
</reference>
<evidence type="ECO:0000313" key="3">
    <source>
        <dbReference type="EMBL" id="KKK90199.1"/>
    </source>
</evidence>
<gene>
    <name evidence="3" type="ORF">LCGC14_2725430</name>
</gene>
<name>A0A0F9BHV5_9ZZZZ</name>
<evidence type="ECO:0000256" key="1">
    <source>
        <dbReference type="ARBA" id="ARBA00007637"/>
    </source>
</evidence>
<dbReference type="PANTHER" id="PTHR43725:SF53">
    <property type="entry name" value="UDP-ARABINOSE 4-EPIMERASE 1"/>
    <property type="match status" value="1"/>
</dbReference>
<comment type="similarity">
    <text evidence="1">Belongs to the NAD(P)-dependent epimerase/dehydratase family.</text>
</comment>
<sequence>MRILITGGGGYIGTVLVRQLLLYSAHTITVLDRFDWGVQPLLSGIQPKDMRRITFRRGDIKSGAAVSDAISRCDIVIHLAAIVGFPACDRDMDE</sequence>
<dbReference type="Gene3D" id="3.40.50.720">
    <property type="entry name" value="NAD(P)-binding Rossmann-like Domain"/>
    <property type="match status" value="1"/>
</dbReference>
<protein>
    <recommendedName>
        <fullName evidence="2">NAD-dependent epimerase/dehydratase domain-containing protein</fullName>
    </recommendedName>
</protein>
<dbReference type="SUPFAM" id="SSF51735">
    <property type="entry name" value="NAD(P)-binding Rossmann-fold domains"/>
    <property type="match status" value="1"/>
</dbReference>
<organism evidence="3">
    <name type="scientific">marine sediment metagenome</name>
    <dbReference type="NCBI Taxonomy" id="412755"/>
    <lineage>
        <taxon>unclassified sequences</taxon>
        <taxon>metagenomes</taxon>
        <taxon>ecological metagenomes</taxon>
    </lineage>
</organism>
<dbReference type="InterPro" id="IPR001509">
    <property type="entry name" value="Epimerase_deHydtase"/>
</dbReference>
<dbReference type="PANTHER" id="PTHR43725">
    <property type="entry name" value="UDP-GLUCOSE 4-EPIMERASE"/>
    <property type="match status" value="1"/>
</dbReference>
<evidence type="ECO:0000259" key="2">
    <source>
        <dbReference type="Pfam" id="PF01370"/>
    </source>
</evidence>
<dbReference type="AlphaFoldDB" id="A0A0F9BHV5"/>